<organism evidence="2 3">
    <name type="scientific">Ceratopteris richardii</name>
    <name type="common">Triangle waterfern</name>
    <dbReference type="NCBI Taxonomy" id="49495"/>
    <lineage>
        <taxon>Eukaryota</taxon>
        <taxon>Viridiplantae</taxon>
        <taxon>Streptophyta</taxon>
        <taxon>Embryophyta</taxon>
        <taxon>Tracheophyta</taxon>
        <taxon>Polypodiopsida</taxon>
        <taxon>Polypodiidae</taxon>
        <taxon>Polypodiales</taxon>
        <taxon>Pteridineae</taxon>
        <taxon>Pteridaceae</taxon>
        <taxon>Parkerioideae</taxon>
        <taxon>Ceratopteris</taxon>
    </lineage>
</organism>
<sequence>MALLRRSKTLFYIFRHHPRGSSSFSLHPGGIASYASSSSKFLSSLSVDQSVCSHMTSATGHRCRFSHNCSGKCSCINRCTGVLNLFARNCSTSESPLPSSPGEFQGGNDGAEVNEAKLNAYEGDDEIPMEGADYSKLPPYDDSVYPEEDDGDYVDEDPPTDPEEKLLYSPSDE</sequence>
<dbReference type="Proteomes" id="UP000825935">
    <property type="component" value="Chromosome 14"/>
</dbReference>
<evidence type="ECO:0000256" key="1">
    <source>
        <dbReference type="SAM" id="MobiDB-lite"/>
    </source>
</evidence>
<feature type="compositionally biased region" description="Acidic residues" evidence="1">
    <location>
        <begin position="144"/>
        <end position="161"/>
    </location>
</feature>
<accession>A0A8T2TCM9</accession>
<reference evidence="2" key="1">
    <citation type="submission" date="2021-08" db="EMBL/GenBank/DDBJ databases">
        <title>WGS assembly of Ceratopteris richardii.</title>
        <authorList>
            <person name="Marchant D.B."/>
            <person name="Chen G."/>
            <person name="Jenkins J."/>
            <person name="Shu S."/>
            <person name="Leebens-Mack J."/>
            <person name="Grimwood J."/>
            <person name="Schmutz J."/>
            <person name="Soltis P."/>
            <person name="Soltis D."/>
            <person name="Chen Z.-H."/>
        </authorList>
    </citation>
    <scope>NUCLEOTIDE SEQUENCE</scope>
    <source>
        <strain evidence="2">Whitten #5841</strain>
        <tissue evidence="2">Leaf</tissue>
    </source>
</reference>
<keyword evidence="3" id="KW-1185">Reference proteome</keyword>
<proteinExistence type="predicted"/>
<dbReference type="AlphaFoldDB" id="A0A8T2TCM9"/>
<evidence type="ECO:0000313" key="2">
    <source>
        <dbReference type="EMBL" id="KAH7416601.1"/>
    </source>
</evidence>
<evidence type="ECO:0000313" key="3">
    <source>
        <dbReference type="Proteomes" id="UP000825935"/>
    </source>
</evidence>
<gene>
    <name evidence="2" type="ORF">KP509_14G098200</name>
</gene>
<name>A0A8T2TCM9_CERRI</name>
<dbReference type="EMBL" id="CM035419">
    <property type="protein sequence ID" value="KAH7416601.1"/>
    <property type="molecule type" value="Genomic_DNA"/>
</dbReference>
<feature type="region of interest" description="Disordered" evidence="1">
    <location>
        <begin position="92"/>
        <end position="173"/>
    </location>
</feature>
<protein>
    <submittedName>
        <fullName evidence="2">Uncharacterized protein</fullName>
    </submittedName>
</protein>
<comment type="caution">
    <text evidence="2">The sequence shown here is derived from an EMBL/GenBank/DDBJ whole genome shotgun (WGS) entry which is preliminary data.</text>
</comment>